<dbReference type="InterPro" id="IPR015631">
    <property type="entry name" value="CD2/SLAM_rcpt"/>
</dbReference>
<keyword evidence="4" id="KW-0325">Glycoprotein</keyword>
<evidence type="ECO:0000313" key="8">
    <source>
        <dbReference type="Proteomes" id="UP001221898"/>
    </source>
</evidence>
<evidence type="ECO:0000313" key="7">
    <source>
        <dbReference type="EMBL" id="KAJ8398129.1"/>
    </source>
</evidence>
<evidence type="ECO:0000259" key="6">
    <source>
        <dbReference type="PROSITE" id="PS50835"/>
    </source>
</evidence>
<keyword evidence="5" id="KW-1133">Transmembrane helix</keyword>
<feature type="domain" description="Ig-like" evidence="6">
    <location>
        <begin position="210"/>
        <end position="293"/>
    </location>
</feature>
<accession>A0AAD7WJB1</accession>
<dbReference type="SMART" id="SM00409">
    <property type="entry name" value="IG"/>
    <property type="match status" value="2"/>
</dbReference>
<dbReference type="InterPro" id="IPR013783">
    <property type="entry name" value="Ig-like_fold"/>
</dbReference>
<dbReference type="InterPro" id="IPR007110">
    <property type="entry name" value="Ig-like_dom"/>
</dbReference>
<dbReference type="AlphaFoldDB" id="A0AAD7WJB1"/>
<dbReference type="Proteomes" id="UP001221898">
    <property type="component" value="Unassembled WGS sequence"/>
</dbReference>
<keyword evidence="8" id="KW-1185">Reference proteome</keyword>
<keyword evidence="2" id="KW-0732">Signal</keyword>
<dbReference type="EMBL" id="JAINUG010000092">
    <property type="protein sequence ID" value="KAJ8398129.1"/>
    <property type="molecule type" value="Genomic_DNA"/>
</dbReference>
<dbReference type="GO" id="GO:0016020">
    <property type="term" value="C:membrane"/>
    <property type="evidence" value="ECO:0007669"/>
    <property type="project" value="UniProtKB-SubCell"/>
</dbReference>
<evidence type="ECO:0000256" key="1">
    <source>
        <dbReference type="ARBA" id="ARBA00004370"/>
    </source>
</evidence>
<dbReference type="PROSITE" id="PS50835">
    <property type="entry name" value="IG_LIKE"/>
    <property type="match status" value="1"/>
</dbReference>
<evidence type="ECO:0000256" key="4">
    <source>
        <dbReference type="ARBA" id="ARBA00023180"/>
    </source>
</evidence>
<sequence length="410" mass="44597">MFTAEQEAAIVDMVVANNAIRLREIKAAVLADQGTFVNVNSVSVATIDRILKRNLVATKQLYKVPFQRNSDNVKAARAQYVQGSAMLLLLLIIMSANTNADLSTAVGVVSSPTPPSQIPVLFRLGAPMMLLGDWVQLCCPTKSNDTDSTYTWHYLNRSSGVVSKIWDKCCLRPKVVTLEDSGQYNFTVVNKDGEISEGHTQLTIIERLSPLSVDAGSQGYLVFEGRGLITLKCVATSGPSPLTWSWYSLGEAGPRKVGTEQQLTLSRAGQSGEYECQANSSTPGLMQSQSSLSHHVYIVLLPVGLPVGVAALVLALLCLVFLLLLAMPLLMQQRTETTALSKLATPSPAKALIIVSPTAPKITIPEYHADQWADPQPVDGEVYMNCEVEEEAYTNLNRNEMTENTYDCLS</sequence>
<evidence type="ECO:0000256" key="2">
    <source>
        <dbReference type="ARBA" id="ARBA00022729"/>
    </source>
</evidence>
<comment type="caution">
    <text evidence="7">The sequence shown here is derived from an EMBL/GenBank/DDBJ whole genome shotgun (WGS) entry which is preliminary data.</text>
</comment>
<dbReference type="Gene3D" id="2.60.40.10">
    <property type="entry name" value="Immunoglobulins"/>
    <property type="match status" value="2"/>
</dbReference>
<dbReference type="InterPro" id="IPR003599">
    <property type="entry name" value="Ig_sub"/>
</dbReference>
<gene>
    <name evidence="7" type="ORF">AAFF_G00429730</name>
</gene>
<name>A0AAD7WJB1_9TELE</name>
<dbReference type="InterPro" id="IPR036179">
    <property type="entry name" value="Ig-like_dom_sf"/>
</dbReference>
<reference evidence="7" key="1">
    <citation type="journal article" date="2023" name="Science">
        <title>Genome structures resolve the early diversification of teleost fishes.</title>
        <authorList>
            <person name="Parey E."/>
            <person name="Louis A."/>
            <person name="Montfort J."/>
            <person name="Bouchez O."/>
            <person name="Roques C."/>
            <person name="Iampietro C."/>
            <person name="Lluch J."/>
            <person name="Castinel A."/>
            <person name="Donnadieu C."/>
            <person name="Desvignes T."/>
            <person name="Floi Bucao C."/>
            <person name="Jouanno E."/>
            <person name="Wen M."/>
            <person name="Mejri S."/>
            <person name="Dirks R."/>
            <person name="Jansen H."/>
            <person name="Henkel C."/>
            <person name="Chen W.J."/>
            <person name="Zahm M."/>
            <person name="Cabau C."/>
            <person name="Klopp C."/>
            <person name="Thompson A.W."/>
            <person name="Robinson-Rechavi M."/>
            <person name="Braasch I."/>
            <person name="Lecointre G."/>
            <person name="Bobe J."/>
            <person name="Postlethwait J.H."/>
            <person name="Berthelot C."/>
            <person name="Roest Crollius H."/>
            <person name="Guiguen Y."/>
        </authorList>
    </citation>
    <scope>NUCLEOTIDE SEQUENCE</scope>
    <source>
        <strain evidence="7">NC1722</strain>
    </source>
</reference>
<dbReference type="PANTHER" id="PTHR12080">
    <property type="entry name" value="SIGNALING LYMPHOCYTIC ACTIVATION MOLECULE"/>
    <property type="match status" value="1"/>
</dbReference>
<proteinExistence type="predicted"/>
<organism evidence="7 8">
    <name type="scientific">Aldrovandia affinis</name>
    <dbReference type="NCBI Taxonomy" id="143900"/>
    <lineage>
        <taxon>Eukaryota</taxon>
        <taxon>Metazoa</taxon>
        <taxon>Chordata</taxon>
        <taxon>Craniata</taxon>
        <taxon>Vertebrata</taxon>
        <taxon>Euteleostomi</taxon>
        <taxon>Actinopterygii</taxon>
        <taxon>Neopterygii</taxon>
        <taxon>Teleostei</taxon>
        <taxon>Notacanthiformes</taxon>
        <taxon>Halosauridae</taxon>
        <taxon>Aldrovandia</taxon>
    </lineage>
</organism>
<keyword evidence="5" id="KW-0812">Transmembrane</keyword>
<dbReference type="SUPFAM" id="SSF48726">
    <property type="entry name" value="Immunoglobulin"/>
    <property type="match status" value="2"/>
</dbReference>
<protein>
    <recommendedName>
        <fullName evidence="6">Ig-like domain-containing protein</fullName>
    </recommendedName>
</protein>
<keyword evidence="3 5" id="KW-0472">Membrane</keyword>
<evidence type="ECO:0000256" key="3">
    <source>
        <dbReference type="ARBA" id="ARBA00023136"/>
    </source>
</evidence>
<feature type="transmembrane region" description="Helical" evidence="5">
    <location>
        <begin position="296"/>
        <end position="325"/>
    </location>
</feature>
<comment type="subcellular location">
    <subcellularLocation>
        <location evidence="1">Membrane</location>
    </subcellularLocation>
</comment>
<evidence type="ECO:0000256" key="5">
    <source>
        <dbReference type="SAM" id="Phobius"/>
    </source>
</evidence>
<dbReference type="Pfam" id="PF13927">
    <property type="entry name" value="Ig_3"/>
    <property type="match status" value="1"/>
</dbReference>